<accession>A0A2K8SDB5</accession>
<evidence type="ECO:0000313" key="1">
    <source>
        <dbReference type="EMBL" id="AUB31451.1"/>
    </source>
</evidence>
<organism evidence="1 2">
    <name type="scientific">Spiroplasma floricola 23-6</name>
    <dbReference type="NCBI Taxonomy" id="1336749"/>
    <lineage>
        <taxon>Bacteria</taxon>
        <taxon>Bacillati</taxon>
        <taxon>Mycoplasmatota</taxon>
        <taxon>Mollicutes</taxon>
        <taxon>Entomoplasmatales</taxon>
        <taxon>Spiroplasmataceae</taxon>
        <taxon>Spiroplasma</taxon>
    </lineage>
</organism>
<keyword evidence="2" id="KW-1185">Reference proteome</keyword>
<protein>
    <recommendedName>
        <fullName evidence="3">50S ribosomal protein L7Ae</fullName>
    </recommendedName>
</protein>
<dbReference type="AlphaFoldDB" id="A0A2K8SDB5"/>
<dbReference type="Proteomes" id="UP000231823">
    <property type="component" value="Chromosome"/>
</dbReference>
<proteinExistence type="predicted"/>
<evidence type="ECO:0000313" key="2">
    <source>
        <dbReference type="Proteomes" id="UP000231823"/>
    </source>
</evidence>
<dbReference type="EMBL" id="CP025057">
    <property type="protein sequence ID" value="AUB31451.1"/>
    <property type="molecule type" value="Genomic_DNA"/>
</dbReference>
<gene>
    <name evidence="1" type="ORF">SFLOR_v1c03990</name>
</gene>
<dbReference type="InterPro" id="IPR029064">
    <property type="entry name" value="Ribosomal_eL30-like_sf"/>
</dbReference>
<sequence length="102" mass="11297">MGLDLDKILGSLGIISSTGKLIYGSKLFDQIKSQKVKIIFTTSDMGKSQLKKINDKANFYNVKIINNLFDSEKLSKAIGKTNIKSVGVSDENFVKLLLNKIE</sequence>
<reference evidence="1 2" key="1">
    <citation type="submission" date="2017-12" db="EMBL/GenBank/DDBJ databases">
        <title>Complete genome sequence of Spiroplasma floricola 23-6 (ATCC 29989).</title>
        <authorList>
            <person name="Tsai Y.-M."/>
            <person name="Wu P.-S."/>
            <person name="Lo W.-S."/>
            <person name="Kuo C.-H."/>
        </authorList>
    </citation>
    <scope>NUCLEOTIDE SEQUENCE [LARGE SCALE GENOMIC DNA]</scope>
    <source>
        <strain evidence="1 2">23-6</strain>
    </source>
</reference>
<evidence type="ECO:0008006" key="3">
    <source>
        <dbReference type="Google" id="ProtNLM"/>
    </source>
</evidence>
<dbReference type="Gene3D" id="3.30.1330.30">
    <property type="match status" value="1"/>
</dbReference>
<name>A0A2K8SDB5_9MOLU</name>
<dbReference type="SUPFAM" id="SSF55315">
    <property type="entry name" value="L30e-like"/>
    <property type="match status" value="1"/>
</dbReference>
<dbReference type="KEGG" id="sfz:SFLOR_v1c03990"/>